<dbReference type="InterPro" id="IPR036388">
    <property type="entry name" value="WH-like_DNA-bd_sf"/>
</dbReference>
<evidence type="ECO:0000313" key="6">
    <source>
        <dbReference type="Proteomes" id="UP001165283"/>
    </source>
</evidence>
<dbReference type="CDD" id="cd06267">
    <property type="entry name" value="PBP1_LacI_sugar_binding-like"/>
    <property type="match status" value="1"/>
</dbReference>
<dbReference type="PANTHER" id="PTHR30146">
    <property type="entry name" value="LACI-RELATED TRANSCRIPTIONAL REPRESSOR"/>
    <property type="match status" value="1"/>
</dbReference>
<dbReference type="InterPro" id="IPR028082">
    <property type="entry name" value="Peripla_BP_I"/>
</dbReference>
<dbReference type="RefSeq" id="WP_252442723.1">
    <property type="nucleotide sequence ID" value="NZ_JAGSOV010000056.1"/>
</dbReference>
<feature type="domain" description="HTH gntR-type" evidence="4">
    <location>
        <begin position="16"/>
        <end position="84"/>
    </location>
</feature>
<name>A0ABT1A6J7_9PSEU</name>
<keyword evidence="1" id="KW-0805">Transcription regulation</keyword>
<dbReference type="SUPFAM" id="SSF46785">
    <property type="entry name" value="Winged helix' DNA-binding domain"/>
    <property type="match status" value="1"/>
</dbReference>
<dbReference type="InterPro" id="IPR046335">
    <property type="entry name" value="LacI/GalR-like_sensor"/>
</dbReference>
<evidence type="ECO:0000313" key="5">
    <source>
        <dbReference type="EMBL" id="MCO1658595.1"/>
    </source>
</evidence>
<dbReference type="Proteomes" id="UP001165283">
    <property type="component" value="Unassembled WGS sequence"/>
</dbReference>
<dbReference type="Gene3D" id="1.10.10.10">
    <property type="entry name" value="Winged helix-like DNA-binding domain superfamily/Winged helix DNA-binding domain"/>
    <property type="match status" value="1"/>
</dbReference>
<sequence length="381" mass="40695">MTAPDGRLPLAPPPGVALFAWVKGELLASIARGEFSPDQPFITQREIVERFGVSTTTAIRALNELVADGVVVRRRGRGTFVAERPATSPPSRRREITYIGPDSSSAHEAGLLSGLAAETAALGYALAIEHTRGIAHEEEVLRRSAEGTSRGVVLFPRDRSTAAGAVEELRRTGVAVVVVDRYFPGLPTDAVLFDDFAVGYDITAAMLDRGHHSVALLWSEADVTSVRDRLSGHYRALRERGLPELPERSALREYVGLEAAVRRHRLRSLLDAPDPPTALICGNGPTLTQTAADLLAMASGFPGPIELASMDQSLPEDVSPLAVASARLPTREMGRAAARLAHERIEGEGGPLRHVVLRATVQVADRGQNTLAVFGAPSPAS</sequence>
<proteinExistence type="predicted"/>
<protein>
    <submittedName>
        <fullName evidence="5">Substrate-binding domain-containing protein</fullName>
    </submittedName>
</protein>
<dbReference type="Pfam" id="PF13377">
    <property type="entry name" value="Peripla_BP_3"/>
    <property type="match status" value="1"/>
</dbReference>
<keyword evidence="3" id="KW-0804">Transcription</keyword>
<dbReference type="EMBL" id="JAGSOV010000056">
    <property type="protein sequence ID" value="MCO1658595.1"/>
    <property type="molecule type" value="Genomic_DNA"/>
</dbReference>
<gene>
    <name evidence="5" type="ORF">KDL28_26370</name>
</gene>
<dbReference type="SUPFAM" id="SSF53822">
    <property type="entry name" value="Periplasmic binding protein-like I"/>
    <property type="match status" value="1"/>
</dbReference>
<comment type="caution">
    <text evidence="5">The sequence shown here is derived from an EMBL/GenBank/DDBJ whole genome shotgun (WGS) entry which is preliminary data.</text>
</comment>
<keyword evidence="6" id="KW-1185">Reference proteome</keyword>
<dbReference type="Gene3D" id="3.40.50.2300">
    <property type="match status" value="2"/>
</dbReference>
<keyword evidence="2" id="KW-0238">DNA-binding</keyword>
<dbReference type="SMART" id="SM00345">
    <property type="entry name" value="HTH_GNTR"/>
    <property type="match status" value="1"/>
</dbReference>
<accession>A0ABT1A6J7</accession>
<dbReference type="PROSITE" id="PS50949">
    <property type="entry name" value="HTH_GNTR"/>
    <property type="match status" value="1"/>
</dbReference>
<reference evidence="5" key="1">
    <citation type="submission" date="2021-04" db="EMBL/GenBank/DDBJ databases">
        <title>Pseudonocardia sp. nov., isolated from sandy soil of mangrove forest.</title>
        <authorList>
            <person name="Zan Z."/>
            <person name="Huang R."/>
            <person name="Liu W."/>
        </authorList>
    </citation>
    <scope>NUCLEOTIDE SEQUENCE</scope>
    <source>
        <strain evidence="5">S2-4</strain>
    </source>
</reference>
<dbReference type="InterPro" id="IPR036390">
    <property type="entry name" value="WH_DNA-bd_sf"/>
</dbReference>
<evidence type="ECO:0000259" key="4">
    <source>
        <dbReference type="PROSITE" id="PS50949"/>
    </source>
</evidence>
<organism evidence="5 6">
    <name type="scientific">Pseudonocardia humida</name>
    <dbReference type="NCBI Taxonomy" id="2800819"/>
    <lineage>
        <taxon>Bacteria</taxon>
        <taxon>Bacillati</taxon>
        <taxon>Actinomycetota</taxon>
        <taxon>Actinomycetes</taxon>
        <taxon>Pseudonocardiales</taxon>
        <taxon>Pseudonocardiaceae</taxon>
        <taxon>Pseudonocardia</taxon>
    </lineage>
</organism>
<dbReference type="Pfam" id="PF00392">
    <property type="entry name" value="GntR"/>
    <property type="match status" value="1"/>
</dbReference>
<evidence type="ECO:0000256" key="2">
    <source>
        <dbReference type="ARBA" id="ARBA00023125"/>
    </source>
</evidence>
<dbReference type="PANTHER" id="PTHR30146:SF109">
    <property type="entry name" value="HTH-TYPE TRANSCRIPTIONAL REGULATOR GALS"/>
    <property type="match status" value="1"/>
</dbReference>
<evidence type="ECO:0000256" key="3">
    <source>
        <dbReference type="ARBA" id="ARBA00023163"/>
    </source>
</evidence>
<evidence type="ECO:0000256" key="1">
    <source>
        <dbReference type="ARBA" id="ARBA00023015"/>
    </source>
</evidence>
<dbReference type="InterPro" id="IPR000524">
    <property type="entry name" value="Tscrpt_reg_HTH_GntR"/>
</dbReference>